<dbReference type="InterPro" id="IPR004604">
    <property type="entry name" value="DNA_recomb/repair_RecN"/>
</dbReference>
<dbReference type="STRING" id="999415.HMPREF9943_00779"/>
<evidence type="ECO:0000313" key="11">
    <source>
        <dbReference type="EMBL" id="EMD17001.1"/>
    </source>
</evidence>
<comment type="function">
    <text evidence="1 9">May be involved in recombinational repair of damaged DNA.</text>
</comment>
<dbReference type="GO" id="GO:0009432">
    <property type="term" value="P:SOS response"/>
    <property type="evidence" value="ECO:0007669"/>
    <property type="project" value="TreeGrafter"/>
</dbReference>
<evidence type="ECO:0000256" key="8">
    <source>
        <dbReference type="ARBA" id="ARBA00033408"/>
    </source>
</evidence>
<reference evidence="11 12" key="1">
    <citation type="submission" date="2013-02" db="EMBL/GenBank/DDBJ databases">
        <title>The Genome Sequence of Lactobacillus catenaformis F0143.</title>
        <authorList>
            <consortium name="The Broad Institute Genome Sequencing Platform"/>
            <person name="Earl A."/>
            <person name="Ward D."/>
            <person name="Feldgarden M."/>
            <person name="Gevers D."/>
            <person name="Izard J."/>
            <person name="Blanton J.M."/>
            <person name="Mathney J."/>
            <person name="Dewhirst F.E."/>
            <person name="Young S.K."/>
            <person name="Zeng Q."/>
            <person name="Gargeya S."/>
            <person name="Fitzgerald M."/>
            <person name="Haas B."/>
            <person name="Abouelleil A."/>
            <person name="Alvarado L."/>
            <person name="Arachchi H.M."/>
            <person name="Berlin A."/>
            <person name="Chapman S.B."/>
            <person name="Gearin G."/>
            <person name="Goldberg J."/>
            <person name="Griggs A."/>
            <person name="Gujja S."/>
            <person name="Hansen M."/>
            <person name="Heiman D."/>
            <person name="Howarth C."/>
            <person name="Larimer J."/>
            <person name="Lui A."/>
            <person name="MacDonald P.J.P."/>
            <person name="McCowen C."/>
            <person name="Montmayeur A."/>
            <person name="Murphy C."/>
            <person name="Neiman D."/>
            <person name="Pearson M."/>
            <person name="Priest M."/>
            <person name="Roberts A."/>
            <person name="Saif S."/>
            <person name="Shea T."/>
            <person name="Sisk P."/>
            <person name="Stolte C."/>
            <person name="Sykes S."/>
            <person name="Wortman J."/>
            <person name="Nusbaum C."/>
            <person name="Birren B."/>
        </authorList>
    </citation>
    <scope>NUCLEOTIDE SEQUENCE [LARGE SCALE GENOMIC DNA]</scope>
    <source>
        <strain evidence="11 12">OT 569</strain>
    </source>
</reference>
<dbReference type="PANTHER" id="PTHR11059:SF0">
    <property type="entry name" value="DNA REPAIR PROTEIN RECN"/>
    <property type="match status" value="1"/>
</dbReference>
<dbReference type="SUPFAM" id="SSF52540">
    <property type="entry name" value="P-loop containing nucleoside triphosphate hydrolases"/>
    <property type="match status" value="2"/>
</dbReference>
<evidence type="ECO:0000256" key="9">
    <source>
        <dbReference type="PIRNR" id="PIRNR003128"/>
    </source>
</evidence>
<dbReference type="BioCyc" id="ECAT999415-HMP:GTTI-801-MONOMER"/>
<dbReference type="GO" id="GO:0005524">
    <property type="term" value="F:ATP binding"/>
    <property type="evidence" value="ECO:0007669"/>
    <property type="project" value="UniProtKB-KW"/>
</dbReference>
<dbReference type="Gene3D" id="3.40.50.300">
    <property type="entry name" value="P-loop containing nucleotide triphosphate hydrolases"/>
    <property type="match status" value="2"/>
</dbReference>
<gene>
    <name evidence="11" type="ORF">HMPREF9943_00779</name>
</gene>
<dbReference type="AlphaFoldDB" id="M2Q442"/>
<dbReference type="RefSeq" id="WP_004802227.1">
    <property type="nucleotide sequence ID" value="NZ_KB446647.1"/>
</dbReference>
<dbReference type="CDD" id="cd03241">
    <property type="entry name" value="ABC_RecN"/>
    <property type="match status" value="2"/>
</dbReference>
<evidence type="ECO:0000256" key="3">
    <source>
        <dbReference type="ARBA" id="ARBA00021315"/>
    </source>
</evidence>
<name>M2Q442_9FIRM</name>
<dbReference type="Pfam" id="PF02463">
    <property type="entry name" value="SMC_N"/>
    <property type="match status" value="1"/>
</dbReference>
<organism evidence="11 12">
    <name type="scientific">Eggerthia catenaformis OT 569 = DSM 20559</name>
    <dbReference type="NCBI Taxonomy" id="999415"/>
    <lineage>
        <taxon>Bacteria</taxon>
        <taxon>Bacillati</taxon>
        <taxon>Bacillota</taxon>
        <taxon>Erysipelotrichia</taxon>
        <taxon>Erysipelotrichales</taxon>
        <taxon>Coprobacillaceae</taxon>
        <taxon>Eggerthia</taxon>
    </lineage>
</organism>
<dbReference type="Proteomes" id="UP000011758">
    <property type="component" value="Unassembled WGS sequence"/>
</dbReference>
<accession>M2Q442</accession>
<keyword evidence="12" id="KW-1185">Reference proteome</keyword>
<keyword evidence="4" id="KW-0547">Nucleotide-binding</keyword>
<evidence type="ECO:0000256" key="7">
    <source>
        <dbReference type="ARBA" id="ARBA00023204"/>
    </source>
</evidence>
<evidence type="ECO:0000256" key="5">
    <source>
        <dbReference type="ARBA" id="ARBA00022763"/>
    </source>
</evidence>
<dbReference type="InterPro" id="IPR003395">
    <property type="entry name" value="RecF/RecN/SMC_N"/>
</dbReference>
<keyword evidence="7 9" id="KW-0234">DNA repair</keyword>
<dbReference type="PIRSF" id="PIRSF003128">
    <property type="entry name" value="RecN"/>
    <property type="match status" value="1"/>
</dbReference>
<protein>
    <recommendedName>
        <fullName evidence="3 9">DNA repair protein RecN</fullName>
    </recommendedName>
    <alternativeName>
        <fullName evidence="8 9">Recombination protein N</fullName>
    </alternativeName>
</protein>
<evidence type="ECO:0000256" key="2">
    <source>
        <dbReference type="ARBA" id="ARBA00009441"/>
    </source>
</evidence>
<dbReference type="GO" id="GO:0006310">
    <property type="term" value="P:DNA recombination"/>
    <property type="evidence" value="ECO:0007669"/>
    <property type="project" value="InterPro"/>
</dbReference>
<keyword evidence="5 9" id="KW-0227">DNA damage</keyword>
<evidence type="ECO:0000256" key="4">
    <source>
        <dbReference type="ARBA" id="ARBA00022741"/>
    </source>
</evidence>
<dbReference type="GO" id="GO:0043590">
    <property type="term" value="C:bacterial nucleoid"/>
    <property type="evidence" value="ECO:0007669"/>
    <property type="project" value="TreeGrafter"/>
</dbReference>
<comment type="caution">
    <text evidence="11">The sequence shown here is derived from an EMBL/GenBank/DDBJ whole genome shotgun (WGS) entry which is preliminary data.</text>
</comment>
<feature type="domain" description="RecF/RecN/SMC N-terminal" evidence="10">
    <location>
        <begin position="2"/>
        <end position="507"/>
    </location>
</feature>
<dbReference type="GO" id="GO:0006281">
    <property type="term" value="P:DNA repair"/>
    <property type="evidence" value="ECO:0007669"/>
    <property type="project" value="UniProtKB-KW"/>
</dbReference>
<dbReference type="InterPro" id="IPR027417">
    <property type="entry name" value="P-loop_NTPase"/>
</dbReference>
<evidence type="ECO:0000256" key="1">
    <source>
        <dbReference type="ARBA" id="ARBA00003618"/>
    </source>
</evidence>
<dbReference type="eggNOG" id="COG0497">
    <property type="taxonomic scope" value="Bacteria"/>
</dbReference>
<sequence length="553" mass="63713">MLNSLYISSFVIIDKMQIDFHDHMSVLTGETGAGKSIIIDAIGQLTGNRASNTMVRKGKDKAIIEGVFYLEKSTELLAIFNSINIDFDNETIITKEIYENGKSHIKINYRNATNNALKLLAPYLIHIHSQFETQSLFSADKHLSILDQYAKISQDMIDDYQSSYNNYKKIESKLKMISEEEMSDEAIEYYQSQYNEIKDFSYTDEDIEEIENELNLMKNYEKMNLHINEFDRLFNGSHGGVLEYLSDAIDELNQLKDFNVFSDSYDHLYNEYYNLKDIYSEIMNHYHSFSFDEYRFNELQEELFKIQKIQRKYGYSIEKIIAAKENLKEKIELSMNRESIIAELYKKKNLLYNQAIEKAKKLHYLRKDAAIEFEKEIKNQLEDLYMPQALLKVHFDKSSLNKSGTDKIIFMAAMNRGSAFIPISESASGGEMSRMMLAIKTITFVDNVTDTIIFDEVDTGVSGKAADAIGAKMEQLSAFKQVICITHLPQVAVHAKHHYSIIKESDNAETYSSIKELNNQERVAEIAKMLSSNVITNEAINNAKALLQQKKDL</sequence>
<dbReference type="PATRIC" id="fig|999415.3.peg.782"/>
<dbReference type="OrthoDB" id="9806954at2"/>
<evidence type="ECO:0000259" key="10">
    <source>
        <dbReference type="Pfam" id="PF02463"/>
    </source>
</evidence>
<keyword evidence="6" id="KW-0067">ATP-binding</keyword>
<comment type="similarity">
    <text evidence="2 9">Belongs to the RecN family.</text>
</comment>
<dbReference type="NCBIfam" id="TIGR00634">
    <property type="entry name" value="recN"/>
    <property type="match status" value="1"/>
</dbReference>
<dbReference type="EMBL" id="AGEJ01000012">
    <property type="protein sequence ID" value="EMD17001.1"/>
    <property type="molecule type" value="Genomic_DNA"/>
</dbReference>
<evidence type="ECO:0000256" key="6">
    <source>
        <dbReference type="ARBA" id="ARBA00022840"/>
    </source>
</evidence>
<dbReference type="PANTHER" id="PTHR11059">
    <property type="entry name" value="DNA REPAIR PROTEIN RECN"/>
    <property type="match status" value="1"/>
</dbReference>
<proteinExistence type="inferred from homology"/>
<evidence type="ECO:0000313" key="12">
    <source>
        <dbReference type="Proteomes" id="UP000011758"/>
    </source>
</evidence>